<accession>A0A3P6SLQ6</accession>
<dbReference type="Proteomes" id="UP000271087">
    <property type="component" value="Unassembled WGS sequence"/>
</dbReference>
<gene>
    <name evidence="1" type="ORF">NOO_LOCUS4254</name>
</gene>
<keyword evidence="2" id="KW-1185">Reference proteome</keyword>
<evidence type="ECO:0000313" key="1">
    <source>
        <dbReference type="EMBL" id="VDK72349.1"/>
    </source>
</evidence>
<dbReference type="OrthoDB" id="10626888at2759"/>
<reference evidence="1 2" key="1">
    <citation type="submission" date="2018-08" db="EMBL/GenBank/DDBJ databases">
        <authorList>
            <person name="Laetsch R D."/>
            <person name="Stevens L."/>
            <person name="Kumar S."/>
            <person name="Blaxter L. M."/>
        </authorList>
    </citation>
    <scope>NUCLEOTIDE SEQUENCE [LARGE SCALE GENOMIC DNA]</scope>
</reference>
<evidence type="ECO:0000313" key="2">
    <source>
        <dbReference type="Proteomes" id="UP000271087"/>
    </source>
</evidence>
<feature type="non-terminal residue" evidence="1">
    <location>
        <position position="1"/>
    </location>
</feature>
<name>A0A3P6SLQ6_ONCOC</name>
<proteinExistence type="predicted"/>
<dbReference type="EMBL" id="UYRW01000929">
    <property type="protein sequence ID" value="VDK72349.1"/>
    <property type="molecule type" value="Genomic_DNA"/>
</dbReference>
<protein>
    <submittedName>
        <fullName evidence="1">Uncharacterized protein</fullName>
    </submittedName>
</protein>
<dbReference type="AlphaFoldDB" id="A0A3P6SLQ6"/>
<organism evidence="1 2">
    <name type="scientific">Onchocerca ochengi</name>
    <name type="common">Filarial nematode worm</name>
    <dbReference type="NCBI Taxonomy" id="42157"/>
    <lineage>
        <taxon>Eukaryota</taxon>
        <taxon>Metazoa</taxon>
        <taxon>Ecdysozoa</taxon>
        <taxon>Nematoda</taxon>
        <taxon>Chromadorea</taxon>
        <taxon>Rhabditida</taxon>
        <taxon>Spirurina</taxon>
        <taxon>Spiruromorpha</taxon>
        <taxon>Filarioidea</taxon>
        <taxon>Onchocercidae</taxon>
        <taxon>Onchocerca</taxon>
    </lineage>
</organism>
<sequence length="92" mass="9710">ITTTATTMSLMNAGKINEDIVSTNGCSNADSGKTETGAFRPVTRRRYIQNESNQPSSSLDFKLIAVSFHFAAYKSSCKLRTAGGGGGLDDNG</sequence>